<evidence type="ECO:0000313" key="8">
    <source>
        <dbReference type="EMBL" id="ROT83705.1"/>
    </source>
</evidence>
<keyword evidence="3 7" id="KW-0547">Nucleotide-binding</keyword>
<dbReference type="FunFam" id="3.40.50.300:FF:006178">
    <property type="entry name" value="Guanine nucleotide-binding protein G(s) subunit alpha isoforms short"/>
    <property type="match status" value="1"/>
</dbReference>
<evidence type="ECO:0000313" key="9">
    <source>
        <dbReference type="Proteomes" id="UP000283509"/>
    </source>
</evidence>
<dbReference type="PROSITE" id="PS51882">
    <property type="entry name" value="G_ALPHA"/>
    <property type="match status" value="1"/>
</dbReference>
<keyword evidence="5 7" id="KW-0342">GTP-binding</keyword>
<dbReference type="InterPro" id="IPR001019">
    <property type="entry name" value="Gprotein_alpha_su"/>
</dbReference>
<reference evidence="8 9" key="1">
    <citation type="submission" date="2018-04" db="EMBL/GenBank/DDBJ databases">
        <authorList>
            <person name="Zhang X."/>
            <person name="Yuan J."/>
            <person name="Li F."/>
            <person name="Xiang J."/>
        </authorList>
    </citation>
    <scope>NUCLEOTIDE SEQUENCE [LARGE SCALE GENOMIC DNA]</scope>
    <source>
        <tissue evidence="8">Muscle</tissue>
    </source>
</reference>
<protein>
    <submittedName>
        <fullName evidence="8">Guanine nucleotide-binding protein G(S) subunit alpha isoform</fullName>
    </submittedName>
</protein>
<dbReference type="SUPFAM" id="SSF52540">
    <property type="entry name" value="P-loop containing nucleoside triphosphate hydrolases"/>
    <property type="match status" value="1"/>
</dbReference>
<evidence type="ECO:0000256" key="6">
    <source>
        <dbReference type="ARBA" id="ARBA00023224"/>
    </source>
</evidence>
<keyword evidence="6" id="KW-0807">Transducer</keyword>
<dbReference type="GO" id="GO:0003924">
    <property type="term" value="F:GTPase activity"/>
    <property type="evidence" value="ECO:0007669"/>
    <property type="project" value="InterPro"/>
</dbReference>
<gene>
    <name evidence="8" type="ORF">C7M84_023108</name>
</gene>
<dbReference type="PRINTS" id="PR00318">
    <property type="entry name" value="GPROTEINA"/>
</dbReference>
<feature type="binding site" evidence="7">
    <location>
        <begin position="77"/>
        <end position="80"/>
    </location>
    <ligand>
        <name>GTP</name>
        <dbReference type="ChEBI" id="CHEBI:37565"/>
    </ligand>
</feature>
<comment type="similarity">
    <text evidence="1">Belongs to the G-alpha family. G(s) subfamily.</text>
</comment>
<dbReference type="GO" id="GO:0007606">
    <property type="term" value="P:sensory perception of chemical stimulus"/>
    <property type="evidence" value="ECO:0007669"/>
    <property type="project" value="TreeGrafter"/>
</dbReference>
<dbReference type="OrthoDB" id="5817230at2759"/>
<name>A0A423U4T5_PENVA</name>
<dbReference type="GO" id="GO:0005834">
    <property type="term" value="C:heterotrimeric G-protein complex"/>
    <property type="evidence" value="ECO:0007669"/>
    <property type="project" value="TreeGrafter"/>
</dbReference>
<dbReference type="GO" id="GO:0001664">
    <property type="term" value="F:G protein-coupled receptor binding"/>
    <property type="evidence" value="ECO:0007669"/>
    <property type="project" value="TreeGrafter"/>
</dbReference>
<reference evidence="8 9" key="2">
    <citation type="submission" date="2019-01" db="EMBL/GenBank/DDBJ databases">
        <title>The decoding of complex shrimp genome reveals the adaptation for benthos swimmer, frequently molting mechanism and breeding impact on genome.</title>
        <authorList>
            <person name="Sun Y."/>
            <person name="Gao Y."/>
            <person name="Yu Y."/>
        </authorList>
    </citation>
    <scope>NUCLEOTIDE SEQUENCE [LARGE SCALE GENOMIC DNA]</scope>
    <source>
        <tissue evidence="8">Muscle</tissue>
    </source>
</reference>
<dbReference type="GO" id="GO:0031683">
    <property type="term" value="F:G-protein beta/gamma-subunit complex binding"/>
    <property type="evidence" value="ECO:0007669"/>
    <property type="project" value="InterPro"/>
</dbReference>
<dbReference type="Proteomes" id="UP000283509">
    <property type="component" value="Unassembled WGS sequence"/>
</dbReference>
<dbReference type="EMBL" id="QCYY01000643">
    <property type="protein sequence ID" value="ROT83705.1"/>
    <property type="molecule type" value="Genomic_DNA"/>
</dbReference>
<proteinExistence type="inferred from homology"/>
<dbReference type="PANTHER" id="PTHR10218">
    <property type="entry name" value="GTP-BINDING PROTEIN ALPHA SUBUNIT"/>
    <property type="match status" value="1"/>
</dbReference>
<dbReference type="InterPro" id="IPR027417">
    <property type="entry name" value="P-loop_NTPase"/>
</dbReference>
<evidence type="ECO:0000256" key="2">
    <source>
        <dbReference type="ARBA" id="ARBA00022723"/>
    </source>
</evidence>
<dbReference type="Gene3D" id="3.40.50.300">
    <property type="entry name" value="P-loop containing nucleotide triphosphate hydrolases"/>
    <property type="match status" value="1"/>
</dbReference>
<evidence type="ECO:0000256" key="4">
    <source>
        <dbReference type="ARBA" id="ARBA00022842"/>
    </source>
</evidence>
<dbReference type="STRING" id="6689.A0A423U4T5"/>
<comment type="caution">
    <text evidence="8">The sequence shown here is derived from an EMBL/GenBank/DDBJ whole genome shotgun (WGS) entry which is preliminary data.</text>
</comment>
<dbReference type="GO" id="GO:0046872">
    <property type="term" value="F:metal ion binding"/>
    <property type="evidence" value="ECO:0007669"/>
    <property type="project" value="UniProtKB-KW"/>
</dbReference>
<dbReference type="Pfam" id="PF00503">
    <property type="entry name" value="G-alpha"/>
    <property type="match status" value="1"/>
</dbReference>
<accession>A0A423U4T5</accession>
<evidence type="ECO:0000256" key="3">
    <source>
        <dbReference type="ARBA" id="ARBA00022741"/>
    </source>
</evidence>
<dbReference type="PANTHER" id="PTHR10218:SF367">
    <property type="entry name" value="GUANINE NUCLEOTIDE-BINDING PROTEIN G(F) SUBUNIT ALPHA"/>
    <property type="match status" value="1"/>
</dbReference>
<dbReference type="GO" id="GO:0007191">
    <property type="term" value="P:adenylate cyclase-activating dopamine receptor signaling pathway"/>
    <property type="evidence" value="ECO:0007669"/>
    <property type="project" value="TreeGrafter"/>
</dbReference>
<evidence type="ECO:0000256" key="5">
    <source>
        <dbReference type="ARBA" id="ARBA00023134"/>
    </source>
</evidence>
<sequence length="180" mass="20563">MSHNEARNVGVCEVPREGAAKVFDGIQTVLFLVSASCFDLVVREDEATNRLQESIKIFQNVWVSRFLKDAGFIVFLNKQDILKDKVVNSKKHIGDYFPNYADYKLDVKDQDPPHEEPKKYKEDGCFIRGPISAFSLFSILSYHLLILPFSPPLPVVLFLLFPCRLSPFSYFPPLPHLLSL</sequence>
<keyword evidence="2" id="KW-0479">Metal-binding</keyword>
<dbReference type="GO" id="GO:0005737">
    <property type="term" value="C:cytoplasm"/>
    <property type="evidence" value="ECO:0007669"/>
    <property type="project" value="TreeGrafter"/>
</dbReference>
<dbReference type="GO" id="GO:0005525">
    <property type="term" value="F:GTP binding"/>
    <property type="evidence" value="ECO:0007669"/>
    <property type="project" value="UniProtKB-KW"/>
</dbReference>
<keyword evidence="4" id="KW-0460">Magnesium</keyword>
<organism evidence="8 9">
    <name type="scientific">Penaeus vannamei</name>
    <name type="common">Whiteleg shrimp</name>
    <name type="synonym">Litopenaeus vannamei</name>
    <dbReference type="NCBI Taxonomy" id="6689"/>
    <lineage>
        <taxon>Eukaryota</taxon>
        <taxon>Metazoa</taxon>
        <taxon>Ecdysozoa</taxon>
        <taxon>Arthropoda</taxon>
        <taxon>Crustacea</taxon>
        <taxon>Multicrustacea</taxon>
        <taxon>Malacostraca</taxon>
        <taxon>Eumalacostraca</taxon>
        <taxon>Eucarida</taxon>
        <taxon>Decapoda</taxon>
        <taxon>Dendrobranchiata</taxon>
        <taxon>Penaeoidea</taxon>
        <taxon>Penaeidae</taxon>
        <taxon>Penaeus</taxon>
    </lineage>
</organism>
<keyword evidence="9" id="KW-1185">Reference proteome</keyword>
<dbReference type="AlphaFoldDB" id="A0A423U4T5"/>
<evidence type="ECO:0000256" key="7">
    <source>
        <dbReference type="PIRSR" id="PIRSR601019-1"/>
    </source>
</evidence>
<evidence type="ECO:0000256" key="1">
    <source>
        <dbReference type="ARBA" id="ARBA00007172"/>
    </source>
</evidence>